<evidence type="ECO:0000256" key="3">
    <source>
        <dbReference type="ARBA" id="ARBA00012663"/>
    </source>
</evidence>
<evidence type="ECO:0000256" key="6">
    <source>
        <dbReference type="PIRSR" id="PIRSR625705-1"/>
    </source>
</evidence>
<dbReference type="InterPro" id="IPR029018">
    <property type="entry name" value="Hex-like_dom2"/>
</dbReference>
<dbReference type="SUPFAM" id="SSF55545">
    <property type="entry name" value="beta-N-acetylhexosaminidase-like domain"/>
    <property type="match status" value="1"/>
</dbReference>
<organism evidence="9 10">
    <name type="scientific">Tenacibaculum mesophilum</name>
    <dbReference type="NCBI Taxonomy" id="104268"/>
    <lineage>
        <taxon>Bacteria</taxon>
        <taxon>Pseudomonadati</taxon>
        <taxon>Bacteroidota</taxon>
        <taxon>Flavobacteriia</taxon>
        <taxon>Flavobacteriales</taxon>
        <taxon>Flavobacteriaceae</taxon>
        <taxon>Tenacibaculum</taxon>
    </lineage>
</organism>
<protein>
    <recommendedName>
        <fullName evidence="3">beta-N-acetylhexosaminidase</fullName>
        <ecNumber evidence="3">3.2.1.52</ecNumber>
    </recommendedName>
</protein>
<dbReference type="GO" id="GO:0004563">
    <property type="term" value="F:beta-N-acetylhexosaminidase activity"/>
    <property type="evidence" value="ECO:0007669"/>
    <property type="project" value="UniProtKB-EC"/>
</dbReference>
<dbReference type="InterPro" id="IPR017853">
    <property type="entry name" value="GH"/>
</dbReference>
<keyword evidence="4" id="KW-0378">Hydrolase</keyword>
<evidence type="ECO:0000256" key="4">
    <source>
        <dbReference type="ARBA" id="ARBA00022801"/>
    </source>
</evidence>
<evidence type="ECO:0000313" key="9">
    <source>
        <dbReference type="EMBL" id="UTD14958.1"/>
    </source>
</evidence>
<dbReference type="Proteomes" id="UP001056837">
    <property type="component" value="Chromosome"/>
</dbReference>
<dbReference type="EC" id="3.2.1.52" evidence="3"/>
<evidence type="ECO:0000259" key="7">
    <source>
        <dbReference type="Pfam" id="PF00728"/>
    </source>
</evidence>
<dbReference type="SUPFAM" id="SSF51445">
    <property type="entry name" value="(Trans)glycosidases"/>
    <property type="match status" value="1"/>
</dbReference>
<sequence>MNLRGVVFFIFILSNYLAFANDTIIKHLLFTPQKISIKKNTIAVEQAQIMFLDNFLKTINNEAFTGKHIIQTNRGNFKVCFEIDNSLPNIDAYELELKASEINLSAKNISALRYGKQTLNQLISYAKDKHNSLPTLKISDWADFEKRGYMLDISRNKVPKMESLYQLIDQLAIWRINELQLYTEHTFAYRNHPIVWKNASPLTASQIQQLDFYCLKKGIDLVPNQNSFGHMENWLKHDEYLSLSECETNCKTKWGNKKRTALAPTNPESFKLIQELYAELLPNFSSNYANIGGDETLELGLGKSKSLCDSIGKGKVYLNFLKKLNTEIIKNGKKTQFWGDIVLNHPKLIKDIPKNMTALVWGYDATYPFDKNLAKFHKANLNFYVCPGTSSWRSEIGRNANAFINLKKAAVAGKKYKAKGYLITDWGDFGHFQPKSVSYPSLILGANYAWNYSDKTEKNLAFLLNKFVFKDATGYAAKAVLTLGNSYLKAKIPEGNANAFHLMIRRFRWTIKGHYQTKHITKSGLLASKVEIKKGLALLHKAQPTALDSLIVIKELEQASKLALFGIDLGLARLTAKNTATKNIPQKKRKELASELTTLIENHKTIWLLRNRKGGLQDSTEKLEDLLNYLKG</sequence>
<dbReference type="Pfam" id="PF00728">
    <property type="entry name" value="Glyco_hydro_20"/>
    <property type="match status" value="1"/>
</dbReference>
<evidence type="ECO:0000256" key="2">
    <source>
        <dbReference type="ARBA" id="ARBA00006285"/>
    </source>
</evidence>
<evidence type="ECO:0000256" key="5">
    <source>
        <dbReference type="ARBA" id="ARBA00023295"/>
    </source>
</evidence>
<dbReference type="EMBL" id="CP050861">
    <property type="protein sequence ID" value="UTD14958.1"/>
    <property type="molecule type" value="Genomic_DNA"/>
</dbReference>
<dbReference type="PRINTS" id="PR00738">
    <property type="entry name" value="GLHYDRLASE20"/>
</dbReference>
<evidence type="ECO:0000256" key="1">
    <source>
        <dbReference type="ARBA" id="ARBA00001231"/>
    </source>
</evidence>
<evidence type="ECO:0000313" key="10">
    <source>
        <dbReference type="Proteomes" id="UP001056837"/>
    </source>
</evidence>
<comment type="catalytic activity">
    <reaction evidence="1">
        <text>Hydrolysis of terminal non-reducing N-acetyl-D-hexosamine residues in N-acetyl-beta-D-hexosaminides.</text>
        <dbReference type="EC" id="3.2.1.52"/>
    </reaction>
</comment>
<name>A0AAE9MMR3_9FLAO</name>
<dbReference type="Gene3D" id="3.30.379.10">
    <property type="entry name" value="Chitobiase/beta-hexosaminidase domain 2-like"/>
    <property type="match status" value="1"/>
</dbReference>
<dbReference type="GO" id="GO:0016020">
    <property type="term" value="C:membrane"/>
    <property type="evidence" value="ECO:0007669"/>
    <property type="project" value="TreeGrafter"/>
</dbReference>
<dbReference type="InterPro" id="IPR025705">
    <property type="entry name" value="Beta_hexosaminidase_sua/sub"/>
</dbReference>
<reference evidence="9" key="1">
    <citation type="submission" date="2020-04" db="EMBL/GenBank/DDBJ databases">
        <title>Tenacibaculum mesophilum bac2.</title>
        <authorList>
            <person name="Li M."/>
        </authorList>
    </citation>
    <scope>NUCLEOTIDE SEQUENCE</scope>
    <source>
        <strain evidence="9">Bac2</strain>
    </source>
</reference>
<dbReference type="InterPro" id="IPR015883">
    <property type="entry name" value="Glyco_hydro_20_cat"/>
</dbReference>
<evidence type="ECO:0000259" key="8">
    <source>
        <dbReference type="Pfam" id="PF02838"/>
    </source>
</evidence>
<dbReference type="PANTHER" id="PTHR22600">
    <property type="entry name" value="BETA-HEXOSAMINIDASE"/>
    <property type="match status" value="1"/>
</dbReference>
<keyword evidence="5" id="KW-0326">Glycosidase</keyword>
<accession>A0AAE9MMR3</accession>
<dbReference type="PANTHER" id="PTHR22600:SF57">
    <property type="entry name" value="BETA-N-ACETYLHEXOSAMINIDASE"/>
    <property type="match status" value="1"/>
</dbReference>
<feature type="domain" description="Glycoside hydrolase family 20 catalytic" evidence="7">
    <location>
        <begin position="144"/>
        <end position="365"/>
    </location>
</feature>
<dbReference type="GO" id="GO:0005975">
    <property type="term" value="P:carbohydrate metabolic process"/>
    <property type="evidence" value="ECO:0007669"/>
    <property type="project" value="InterPro"/>
</dbReference>
<dbReference type="AlphaFoldDB" id="A0AAE9MMR3"/>
<feature type="active site" description="Proton donor" evidence="6">
    <location>
        <position position="295"/>
    </location>
</feature>
<gene>
    <name evidence="9" type="ORF">HER15_05485</name>
</gene>
<dbReference type="CDD" id="cd06565">
    <property type="entry name" value="GH20_GcnA-like"/>
    <property type="match status" value="1"/>
</dbReference>
<feature type="domain" description="Beta-hexosaminidase bacterial type N-terminal" evidence="8">
    <location>
        <begin position="84"/>
        <end position="141"/>
    </location>
</feature>
<dbReference type="Pfam" id="PF02838">
    <property type="entry name" value="Glyco_hydro_20b"/>
    <property type="match status" value="1"/>
</dbReference>
<dbReference type="RefSeq" id="WP_253680726.1">
    <property type="nucleotide sequence ID" value="NZ_CP050861.1"/>
</dbReference>
<dbReference type="GO" id="GO:0030203">
    <property type="term" value="P:glycosaminoglycan metabolic process"/>
    <property type="evidence" value="ECO:0007669"/>
    <property type="project" value="TreeGrafter"/>
</dbReference>
<proteinExistence type="inferred from homology"/>
<comment type="similarity">
    <text evidence="2">Belongs to the glycosyl hydrolase 20 family.</text>
</comment>
<dbReference type="InterPro" id="IPR015882">
    <property type="entry name" value="HEX_bac_N"/>
</dbReference>
<dbReference type="Gene3D" id="3.20.20.80">
    <property type="entry name" value="Glycosidases"/>
    <property type="match status" value="1"/>
</dbReference>